<gene>
    <name evidence="1" type="ORF">EVAR_101791_1</name>
</gene>
<keyword evidence="2" id="KW-1185">Reference proteome</keyword>
<reference evidence="1 2" key="1">
    <citation type="journal article" date="2019" name="Commun. Biol.">
        <title>The bagworm genome reveals a unique fibroin gene that provides high tensile strength.</title>
        <authorList>
            <person name="Kono N."/>
            <person name="Nakamura H."/>
            <person name="Ohtoshi R."/>
            <person name="Tomita M."/>
            <person name="Numata K."/>
            <person name="Arakawa K."/>
        </authorList>
    </citation>
    <scope>NUCLEOTIDE SEQUENCE [LARGE SCALE GENOMIC DNA]</scope>
</reference>
<dbReference type="EMBL" id="BGZK01000010">
    <property type="protein sequence ID" value="GBP03424.1"/>
    <property type="molecule type" value="Genomic_DNA"/>
</dbReference>
<comment type="caution">
    <text evidence="1">The sequence shown here is derived from an EMBL/GenBank/DDBJ whole genome shotgun (WGS) entry which is preliminary data.</text>
</comment>
<accession>A0A4C1SN65</accession>
<protein>
    <submittedName>
        <fullName evidence="1">Uncharacterized protein</fullName>
    </submittedName>
</protein>
<name>A0A4C1SN65_EUMVA</name>
<evidence type="ECO:0000313" key="2">
    <source>
        <dbReference type="Proteomes" id="UP000299102"/>
    </source>
</evidence>
<evidence type="ECO:0000313" key="1">
    <source>
        <dbReference type="EMBL" id="GBP03424.1"/>
    </source>
</evidence>
<dbReference type="AlphaFoldDB" id="A0A4C1SN65"/>
<dbReference type="Proteomes" id="UP000299102">
    <property type="component" value="Unassembled WGS sequence"/>
</dbReference>
<organism evidence="1 2">
    <name type="scientific">Eumeta variegata</name>
    <name type="common">Bagworm moth</name>
    <name type="synonym">Eumeta japonica</name>
    <dbReference type="NCBI Taxonomy" id="151549"/>
    <lineage>
        <taxon>Eukaryota</taxon>
        <taxon>Metazoa</taxon>
        <taxon>Ecdysozoa</taxon>
        <taxon>Arthropoda</taxon>
        <taxon>Hexapoda</taxon>
        <taxon>Insecta</taxon>
        <taxon>Pterygota</taxon>
        <taxon>Neoptera</taxon>
        <taxon>Endopterygota</taxon>
        <taxon>Lepidoptera</taxon>
        <taxon>Glossata</taxon>
        <taxon>Ditrysia</taxon>
        <taxon>Tineoidea</taxon>
        <taxon>Psychidae</taxon>
        <taxon>Oiketicinae</taxon>
        <taxon>Eumeta</taxon>
    </lineage>
</organism>
<proteinExistence type="predicted"/>
<sequence length="90" mass="9994">MILAPSATAARGGCPGLPSLDPGLLTGIAVDFTGDLPRRRRRVKRSRNILLQLFTNKIRKTLHFDLQNRLEKTAHEREGAAANLHWLAPD</sequence>